<organism evidence="18 19">
    <name type="scientific">Asprobacillus argus</name>
    <dbReference type="NCBI Taxonomy" id="3076534"/>
    <lineage>
        <taxon>Bacteria</taxon>
        <taxon>Pseudomonadati</taxon>
        <taxon>Bacteroidota</taxon>
        <taxon>Flavobacteriia</taxon>
        <taxon>Flavobacteriales</taxon>
        <taxon>Flavobacteriaceae</taxon>
        <taxon>Asprobacillus</taxon>
    </lineage>
</organism>
<evidence type="ECO:0000313" key="19">
    <source>
        <dbReference type="Proteomes" id="UP001257277"/>
    </source>
</evidence>
<evidence type="ECO:0000313" key="18">
    <source>
        <dbReference type="EMBL" id="MDT7831785.1"/>
    </source>
</evidence>
<evidence type="ECO:0000256" key="7">
    <source>
        <dbReference type="ARBA" id="ARBA00022801"/>
    </source>
</evidence>
<dbReference type="Pfam" id="PF14815">
    <property type="entry name" value="NUDIX_4"/>
    <property type="match status" value="1"/>
</dbReference>
<evidence type="ECO:0000256" key="8">
    <source>
        <dbReference type="ARBA" id="ARBA00022842"/>
    </source>
</evidence>
<dbReference type="InterPro" id="IPR020476">
    <property type="entry name" value="Nudix_hydrolase"/>
</dbReference>
<keyword evidence="5" id="KW-0479">Metal-binding</keyword>
<comment type="catalytic activity">
    <reaction evidence="11">
        <text>8-oxo-GTP + H2O = 8-oxo-GMP + diphosphate + H(+)</text>
        <dbReference type="Rhea" id="RHEA:67616"/>
        <dbReference type="ChEBI" id="CHEBI:15377"/>
        <dbReference type="ChEBI" id="CHEBI:15378"/>
        <dbReference type="ChEBI" id="CHEBI:33019"/>
        <dbReference type="ChEBI" id="CHEBI:143553"/>
        <dbReference type="ChEBI" id="CHEBI:145694"/>
    </reaction>
</comment>
<gene>
    <name evidence="18" type="primary">mutT</name>
    <name evidence="18" type="ORF">RQM59_05300</name>
</gene>
<evidence type="ECO:0000256" key="14">
    <source>
        <dbReference type="ARBA" id="ARBA00041592"/>
    </source>
</evidence>
<reference evidence="18 19" key="1">
    <citation type="submission" date="2023-09" db="EMBL/GenBank/DDBJ databases">
        <title>Novel taxa isolated from Blanes Bay.</title>
        <authorList>
            <person name="Rey-Velasco X."/>
            <person name="Lucena T."/>
        </authorList>
    </citation>
    <scope>NUCLEOTIDE SEQUENCE [LARGE SCALE GENOMIC DNA]</scope>
    <source>
        <strain evidence="18 19">S356</strain>
    </source>
</reference>
<comment type="caution">
    <text evidence="18">The sequence shown here is derived from an EMBL/GenBank/DDBJ whole genome shotgun (WGS) entry which is preliminary data.</text>
</comment>
<dbReference type="EMBL" id="JAVTTO010000002">
    <property type="protein sequence ID" value="MDT7831785.1"/>
    <property type="molecule type" value="Genomic_DNA"/>
</dbReference>
<dbReference type="RefSeq" id="WP_349241041.1">
    <property type="nucleotide sequence ID" value="NZ_JAVTTO010000002.1"/>
</dbReference>
<evidence type="ECO:0000256" key="9">
    <source>
        <dbReference type="ARBA" id="ARBA00023204"/>
    </source>
</evidence>
<evidence type="ECO:0000256" key="4">
    <source>
        <dbReference type="ARBA" id="ARBA00022705"/>
    </source>
</evidence>
<dbReference type="EC" id="3.6.1.55" evidence="12"/>
<comment type="catalytic activity">
    <reaction evidence="10">
        <text>8-oxo-dGTP + H2O = 8-oxo-dGMP + diphosphate + H(+)</text>
        <dbReference type="Rhea" id="RHEA:31575"/>
        <dbReference type="ChEBI" id="CHEBI:15377"/>
        <dbReference type="ChEBI" id="CHEBI:15378"/>
        <dbReference type="ChEBI" id="CHEBI:33019"/>
        <dbReference type="ChEBI" id="CHEBI:63224"/>
        <dbReference type="ChEBI" id="CHEBI:77896"/>
        <dbReference type="EC" id="3.6.1.55"/>
    </reaction>
</comment>
<keyword evidence="19" id="KW-1185">Reference proteome</keyword>
<dbReference type="InterPro" id="IPR047127">
    <property type="entry name" value="MutT-like"/>
</dbReference>
<dbReference type="PRINTS" id="PR00502">
    <property type="entry name" value="NUDIXFAMILY"/>
</dbReference>
<dbReference type="PROSITE" id="PS51462">
    <property type="entry name" value="NUDIX"/>
    <property type="match status" value="1"/>
</dbReference>
<dbReference type="SUPFAM" id="SSF55811">
    <property type="entry name" value="Nudix"/>
    <property type="match status" value="1"/>
</dbReference>
<protein>
    <recommendedName>
        <fullName evidence="13">8-oxo-dGTP diphosphatase</fullName>
        <ecNumber evidence="12">3.6.1.55</ecNumber>
    </recommendedName>
    <alternativeName>
        <fullName evidence="16">7,8-dihydro-8-oxoguanine-triphosphatase</fullName>
    </alternativeName>
    <alternativeName>
        <fullName evidence="15">Mutator protein MutT</fullName>
    </alternativeName>
    <alternativeName>
        <fullName evidence="14">dGTP pyrophosphohydrolase</fullName>
    </alternativeName>
</protein>
<evidence type="ECO:0000256" key="16">
    <source>
        <dbReference type="ARBA" id="ARBA00042798"/>
    </source>
</evidence>
<evidence type="ECO:0000256" key="3">
    <source>
        <dbReference type="ARBA" id="ARBA00022457"/>
    </source>
</evidence>
<keyword evidence="8" id="KW-0460">Magnesium</keyword>
<evidence type="ECO:0000256" key="5">
    <source>
        <dbReference type="ARBA" id="ARBA00022723"/>
    </source>
</evidence>
<evidence type="ECO:0000256" key="6">
    <source>
        <dbReference type="ARBA" id="ARBA00022763"/>
    </source>
</evidence>
<dbReference type="InterPro" id="IPR000086">
    <property type="entry name" value="NUDIX_hydrolase_dom"/>
</dbReference>
<sequence length="137" mass="15813">MIEVVAGIIYKEDKILIAKRKEGKHLAGYWEFPGGKIEAGETPEASLIREIEEELGITIEVHEHMGDSQFDYDEKQILLKGYVAQYLSGEMYLTDHDAVEWVFPSEFKNYVFAPADLPFIKILTYEPPKTQPRRHLI</sequence>
<accession>A0ABU3LDI7</accession>
<dbReference type="InterPro" id="IPR029119">
    <property type="entry name" value="MutY_C"/>
</dbReference>
<dbReference type="InterPro" id="IPR015797">
    <property type="entry name" value="NUDIX_hydrolase-like_dom_sf"/>
</dbReference>
<keyword evidence="6" id="KW-0227">DNA damage</keyword>
<evidence type="ECO:0000256" key="10">
    <source>
        <dbReference type="ARBA" id="ARBA00035861"/>
    </source>
</evidence>
<dbReference type="Proteomes" id="UP001257277">
    <property type="component" value="Unassembled WGS sequence"/>
</dbReference>
<feature type="domain" description="Nudix hydrolase" evidence="17">
    <location>
        <begin position="1"/>
        <end position="125"/>
    </location>
</feature>
<evidence type="ECO:0000256" key="15">
    <source>
        <dbReference type="ARBA" id="ARBA00041979"/>
    </source>
</evidence>
<evidence type="ECO:0000256" key="12">
    <source>
        <dbReference type="ARBA" id="ARBA00038905"/>
    </source>
</evidence>
<comment type="cofactor">
    <cofactor evidence="1">
        <name>Mg(2+)</name>
        <dbReference type="ChEBI" id="CHEBI:18420"/>
    </cofactor>
</comment>
<evidence type="ECO:0000256" key="11">
    <source>
        <dbReference type="ARBA" id="ARBA00036904"/>
    </source>
</evidence>
<name>A0ABU3LDI7_9FLAO</name>
<evidence type="ECO:0000259" key="17">
    <source>
        <dbReference type="PROSITE" id="PS51462"/>
    </source>
</evidence>
<keyword evidence="9" id="KW-0234">DNA repair</keyword>
<dbReference type="InterPro" id="IPR003561">
    <property type="entry name" value="Mutator_MutT"/>
</dbReference>
<evidence type="ECO:0000256" key="2">
    <source>
        <dbReference type="ARBA" id="ARBA00005582"/>
    </source>
</evidence>
<dbReference type="NCBIfam" id="TIGR00586">
    <property type="entry name" value="mutt"/>
    <property type="match status" value="1"/>
</dbReference>
<evidence type="ECO:0000256" key="13">
    <source>
        <dbReference type="ARBA" id="ARBA00040794"/>
    </source>
</evidence>
<comment type="similarity">
    <text evidence="2">Belongs to the Nudix hydrolase family.</text>
</comment>
<dbReference type="PANTHER" id="PTHR47707">
    <property type="entry name" value="8-OXO-DGTP DIPHOSPHATASE"/>
    <property type="match status" value="1"/>
</dbReference>
<keyword evidence="4" id="KW-0235">DNA replication</keyword>
<keyword evidence="7" id="KW-0378">Hydrolase</keyword>
<keyword evidence="3" id="KW-0515">Mutator protein</keyword>
<dbReference type="CDD" id="cd03425">
    <property type="entry name" value="NUDIX_MutT_NudA_like"/>
    <property type="match status" value="1"/>
</dbReference>
<proteinExistence type="inferred from homology"/>
<evidence type="ECO:0000256" key="1">
    <source>
        <dbReference type="ARBA" id="ARBA00001946"/>
    </source>
</evidence>
<dbReference type="Gene3D" id="3.90.79.10">
    <property type="entry name" value="Nucleoside Triphosphate Pyrophosphohydrolase"/>
    <property type="match status" value="1"/>
</dbReference>
<dbReference type="PANTHER" id="PTHR47707:SF1">
    <property type="entry name" value="NUDIX HYDROLASE FAMILY PROTEIN"/>
    <property type="match status" value="1"/>
</dbReference>